<accession>A0ABW3NQC0</accession>
<evidence type="ECO:0000313" key="4">
    <source>
        <dbReference type="Proteomes" id="UP001597131"/>
    </source>
</evidence>
<feature type="domain" description="Glycosyl transferase family 1" evidence="1">
    <location>
        <begin position="183"/>
        <end position="354"/>
    </location>
</feature>
<dbReference type="Gene3D" id="3.40.50.2000">
    <property type="entry name" value="Glycogen Phosphorylase B"/>
    <property type="match status" value="2"/>
</dbReference>
<name>A0ABW3NQC0_9FLAO</name>
<gene>
    <name evidence="3" type="ORF">ACFQ3Q_05770</name>
</gene>
<dbReference type="Pfam" id="PF00534">
    <property type="entry name" value="Glycos_transf_1"/>
    <property type="match status" value="1"/>
</dbReference>
<comment type="caution">
    <text evidence="3">The sequence shown here is derived from an EMBL/GenBank/DDBJ whole genome shotgun (WGS) entry which is preliminary data.</text>
</comment>
<keyword evidence="4" id="KW-1185">Reference proteome</keyword>
<feature type="domain" description="Glycosyltransferase subfamily 4-like N-terminal" evidence="2">
    <location>
        <begin position="19"/>
        <end position="181"/>
    </location>
</feature>
<evidence type="ECO:0000313" key="3">
    <source>
        <dbReference type="EMBL" id="MFD1095250.1"/>
    </source>
</evidence>
<dbReference type="CDD" id="cd03801">
    <property type="entry name" value="GT4_PimA-like"/>
    <property type="match status" value="1"/>
</dbReference>
<dbReference type="InterPro" id="IPR001296">
    <property type="entry name" value="Glyco_trans_1"/>
</dbReference>
<protein>
    <submittedName>
        <fullName evidence="3">Glycosyltransferase family 4 protein</fullName>
        <ecNumber evidence="3">2.4.-.-</ecNumber>
    </submittedName>
</protein>
<dbReference type="EC" id="2.4.-.-" evidence="3"/>
<dbReference type="SUPFAM" id="SSF53756">
    <property type="entry name" value="UDP-Glycosyltransferase/glycogen phosphorylase"/>
    <property type="match status" value="1"/>
</dbReference>
<dbReference type="PANTHER" id="PTHR12526">
    <property type="entry name" value="GLYCOSYLTRANSFERASE"/>
    <property type="match status" value="1"/>
</dbReference>
<organism evidence="3 4">
    <name type="scientific">Salegentibacter chungangensis</name>
    <dbReference type="NCBI Taxonomy" id="1335724"/>
    <lineage>
        <taxon>Bacteria</taxon>
        <taxon>Pseudomonadati</taxon>
        <taxon>Bacteroidota</taxon>
        <taxon>Flavobacteriia</taxon>
        <taxon>Flavobacteriales</taxon>
        <taxon>Flavobacteriaceae</taxon>
        <taxon>Salegentibacter</taxon>
    </lineage>
</organism>
<dbReference type="EMBL" id="JBHTLI010000001">
    <property type="protein sequence ID" value="MFD1095250.1"/>
    <property type="molecule type" value="Genomic_DNA"/>
</dbReference>
<dbReference type="RefSeq" id="WP_380743835.1">
    <property type="nucleotide sequence ID" value="NZ_JBHTLI010000001.1"/>
</dbReference>
<evidence type="ECO:0000259" key="2">
    <source>
        <dbReference type="Pfam" id="PF13439"/>
    </source>
</evidence>
<reference evidence="4" key="1">
    <citation type="journal article" date="2019" name="Int. J. Syst. Evol. Microbiol.">
        <title>The Global Catalogue of Microorganisms (GCM) 10K type strain sequencing project: providing services to taxonomists for standard genome sequencing and annotation.</title>
        <authorList>
            <consortium name="The Broad Institute Genomics Platform"/>
            <consortium name="The Broad Institute Genome Sequencing Center for Infectious Disease"/>
            <person name="Wu L."/>
            <person name="Ma J."/>
        </authorList>
    </citation>
    <scope>NUCLEOTIDE SEQUENCE [LARGE SCALE GENOMIC DNA]</scope>
    <source>
        <strain evidence="4">CCUG 64793</strain>
    </source>
</reference>
<dbReference type="Proteomes" id="UP001597131">
    <property type="component" value="Unassembled WGS sequence"/>
</dbReference>
<sequence length="379" mass="43389">MHIAYLTPEYPHAECTSSGGLGTSILNMATALVEKGQKVSVVVYGQKEDKIFQERGIDFYLIRQQTYKIGGWYFYRKYLQRVLNDLVRNKGVDIIEAAEWTGITAFMRLEAPLVLRLHGSDAYFCELEGRKQKWKNFLLEKVALKRADALVSVSSYTAKLTQDIFHLRKEIDIVHNGISVENFQPGIEKQNTNEILYFGTIIRKKGVLELAKAFNRVVTENPKSQLTVIGKDTTDIFENISTLELFKGLLSPEAMQQFRYLKQVEYSEIKNHIQQADIVVLPSFAEALPMTWLEAMSMEKALVTSNIGWAKEIMENGVTGFTVNPNDHIQFSEKVICLLNNPEKRELMGKAARKKVEQNFAMQIVAEKNIRFYKSQLRD</sequence>
<dbReference type="GO" id="GO:0016757">
    <property type="term" value="F:glycosyltransferase activity"/>
    <property type="evidence" value="ECO:0007669"/>
    <property type="project" value="UniProtKB-KW"/>
</dbReference>
<dbReference type="InterPro" id="IPR028098">
    <property type="entry name" value="Glyco_trans_4-like_N"/>
</dbReference>
<keyword evidence="3" id="KW-0808">Transferase</keyword>
<keyword evidence="3" id="KW-0328">Glycosyltransferase</keyword>
<proteinExistence type="predicted"/>
<evidence type="ECO:0000259" key="1">
    <source>
        <dbReference type="Pfam" id="PF00534"/>
    </source>
</evidence>
<dbReference type="Pfam" id="PF13439">
    <property type="entry name" value="Glyco_transf_4"/>
    <property type="match status" value="1"/>
</dbReference>